<dbReference type="Pfam" id="PF06486">
    <property type="entry name" value="DUF1093"/>
    <property type="match status" value="1"/>
</dbReference>
<dbReference type="InterPro" id="IPR036166">
    <property type="entry name" value="YxeA-like_sf"/>
</dbReference>
<sequence>MKKGIALIILVVAVAAGFFYQKEYTGKEYYTQIITDGHKFIQKDDQDRESINYSYNQKFYNEDGELQTLSFNGGLDRPLKKNAYLKAKVHPKKGVLSWEEVSKSEVPKKALEEIEKNH</sequence>
<reference evidence="1 2" key="1">
    <citation type="journal article" date="2018" name="Int. J. Food Microbiol.">
        <title>Growth of Carnobacterium spp. isolated from chilled vacuum-packaged meat under relevant acidic conditions.</title>
        <authorList>
            <person name="Zhang P."/>
            <person name="Badoni M."/>
            <person name="Ganzle M."/>
            <person name="Yang X."/>
        </authorList>
    </citation>
    <scope>NUCLEOTIDE SEQUENCE [LARGE SCALE GENOMIC DNA]</scope>
    <source>
        <strain evidence="1 2">B2</strain>
    </source>
</reference>
<accession>A0A2R7ZZC0</accession>
<dbReference type="Gene3D" id="2.40.50.480">
    <property type="match status" value="1"/>
</dbReference>
<gene>
    <name evidence="1" type="ORF">CKN69_01785</name>
</gene>
<dbReference type="PANTHER" id="PTHR36433">
    <property type="entry name" value="HYPOTHETICAL CYTOSOLIC PROTEIN"/>
    <property type="match status" value="1"/>
</dbReference>
<evidence type="ECO:0000313" key="1">
    <source>
        <dbReference type="EMBL" id="TFJ29126.1"/>
    </source>
</evidence>
<organism evidence="1 2">
    <name type="scientific">Carnobacterium divergens</name>
    <name type="common">Lactobacillus divergens</name>
    <dbReference type="NCBI Taxonomy" id="2748"/>
    <lineage>
        <taxon>Bacteria</taxon>
        <taxon>Bacillati</taxon>
        <taxon>Bacillota</taxon>
        <taxon>Bacilli</taxon>
        <taxon>Lactobacillales</taxon>
        <taxon>Carnobacteriaceae</taxon>
        <taxon>Carnobacterium</taxon>
    </lineage>
</organism>
<dbReference type="RefSeq" id="WP_109841438.1">
    <property type="nucleotide sequence ID" value="NZ_CBCPJQ010000009.1"/>
</dbReference>
<protein>
    <recommendedName>
        <fullName evidence="3">DUF1093 domain-containing protein</fullName>
    </recommendedName>
</protein>
<dbReference type="AlphaFoldDB" id="A0A2R7ZZC0"/>
<dbReference type="NCBIfam" id="TIGR01655">
    <property type="entry name" value="yxeA_fam"/>
    <property type="match status" value="1"/>
</dbReference>
<evidence type="ECO:0008006" key="3">
    <source>
        <dbReference type="Google" id="ProtNLM"/>
    </source>
</evidence>
<dbReference type="STRING" id="2748.CDIV41_230140"/>
<dbReference type="InterPro" id="IPR006542">
    <property type="entry name" value="DUF1093"/>
</dbReference>
<dbReference type="EMBL" id="NRPP01000004">
    <property type="protein sequence ID" value="TFJ29126.1"/>
    <property type="molecule type" value="Genomic_DNA"/>
</dbReference>
<proteinExistence type="predicted"/>
<evidence type="ECO:0000313" key="2">
    <source>
        <dbReference type="Proteomes" id="UP000297938"/>
    </source>
</evidence>
<dbReference type="PANTHER" id="PTHR36433:SF2">
    <property type="entry name" value="YXEA FAMILY PROTEIN"/>
    <property type="match status" value="1"/>
</dbReference>
<comment type="caution">
    <text evidence="1">The sequence shown here is derived from an EMBL/GenBank/DDBJ whole genome shotgun (WGS) entry which is preliminary data.</text>
</comment>
<name>A0A2R7ZZC0_CARDV</name>
<dbReference type="SUPFAM" id="SSF159121">
    <property type="entry name" value="BC4932-like"/>
    <property type="match status" value="1"/>
</dbReference>
<dbReference type="Proteomes" id="UP000297938">
    <property type="component" value="Unassembled WGS sequence"/>
</dbReference>